<sequence>MVTPNPVSESPFGEGTRNVPRLDCPFVSDSKCLDTSLDIFYINFCNIRDLRSNSQSVEHHLQFSICGTPTLIH</sequence>
<keyword evidence="2" id="KW-1185">Reference proteome</keyword>
<dbReference type="Proteomes" id="UP000324222">
    <property type="component" value="Unassembled WGS sequence"/>
</dbReference>
<comment type="caution">
    <text evidence="1">The sequence shown here is derived from an EMBL/GenBank/DDBJ whole genome shotgun (WGS) entry which is preliminary data.</text>
</comment>
<proteinExistence type="predicted"/>
<name>A0A5B7G103_PORTR</name>
<accession>A0A5B7G103</accession>
<gene>
    <name evidence="1" type="ORF">E2C01_047395</name>
</gene>
<reference evidence="1 2" key="1">
    <citation type="submission" date="2019-05" db="EMBL/GenBank/DDBJ databases">
        <title>Another draft genome of Portunus trituberculatus and its Hox gene families provides insights of decapod evolution.</title>
        <authorList>
            <person name="Jeong J.-H."/>
            <person name="Song I."/>
            <person name="Kim S."/>
            <person name="Choi T."/>
            <person name="Kim D."/>
            <person name="Ryu S."/>
            <person name="Kim W."/>
        </authorList>
    </citation>
    <scope>NUCLEOTIDE SEQUENCE [LARGE SCALE GENOMIC DNA]</scope>
    <source>
        <tissue evidence="1">Muscle</tissue>
    </source>
</reference>
<dbReference type="AlphaFoldDB" id="A0A5B7G103"/>
<dbReference type="EMBL" id="VSRR010011668">
    <property type="protein sequence ID" value="MPC53501.1"/>
    <property type="molecule type" value="Genomic_DNA"/>
</dbReference>
<protein>
    <submittedName>
        <fullName evidence="1">Uncharacterized protein</fullName>
    </submittedName>
</protein>
<organism evidence="1 2">
    <name type="scientific">Portunus trituberculatus</name>
    <name type="common">Swimming crab</name>
    <name type="synonym">Neptunus trituberculatus</name>
    <dbReference type="NCBI Taxonomy" id="210409"/>
    <lineage>
        <taxon>Eukaryota</taxon>
        <taxon>Metazoa</taxon>
        <taxon>Ecdysozoa</taxon>
        <taxon>Arthropoda</taxon>
        <taxon>Crustacea</taxon>
        <taxon>Multicrustacea</taxon>
        <taxon>Malacostraca</taxon>
        <taxon>Eumalacostraca</taxon>
        <taxon>Eucarida</taxon>
        <taxon>Decapoda</taxon>
        <taxon>Pleocyemata</taxon>
        <taxon>Brachyura</taxon>
        <taxon>Eubrachyura</taxon>
        <taxon>Portunoidea</taxon>
        <taxon>Portunidae</taxon>
        <taxon>Portuninae</taxon>
        <taxon>Portunus</taxon>
    </lineage>
</organism>
<evidence type="ECO:0000313" key="1">
    <source>
        <dbReference type="EMBL" id="MPC53501.1"/>
    </source>
</evidence>
<evidence type="ECO:0000313" key="2">
    <source>
        <dbReference type="Proteomes" id="UP000324222"/>
    </source>
</evidence>